<keyword evidence="5 6" id="KW-0687">Ribonucleoprotein</keyword>
<gene>
    <name evidence="6" type="primary">rplW</name>
    <name evidence="8" type="ORF">A2Y64_08670</name>
</gene>
<dbReference type="Gene3D" id="3.30.70.330">
    <property type="match status" value="1"/>
</dbReference>
<evidence type="ECO:0000256" key="2">
    <source>
        <dbReference type="ARBA" id="ARBA00022730"/>
    </source>
</evidence>
<dbReference type="NCBIfam" id="NF004366">
    <property type="entry name" value="PRK05738.3-2"/>
    <property type="match status" value="1"/>
</dbReference>
<evidence type="ECO:0000256" key="6">
    <source>
        <dbReference type="HAMAP-Rule" id="MF_01369"/>
    </source>
</evidence>
<keyword evidence="4 6" id="KW-0689">Ribosomal protein</keyword>
<accession>A0A1F5F363</accession>
<name>A0A1F5F363_9BACT</name>
<dbReference type="Proteomes" id="UP000177187">
    <property type="component" value="Unassembled WGS sequence"/>
</dbReference>
<dbReference type="GO" id="GO:0019843">
    <property type="term" value="F:rRNA binding"/>
    <property type="evidence" value="ECO:0007669"/>
    <property type="project" value="UniProtKB-UniRule"/>
</dbReference>
<comment type="similarity">
    <text evidence="1 6 7">Belongs to the universal ribosomal protein uL23 family.</text>
</comment>
<dbReference type="EMBL" id="MFAF01000107">
    <property type="protein sequence ID" value="OGD74105.1"/>
    <property type="molecule type" value="Genomic_DNA"/>
</dbReference>
<dbReference type="NCBIfam" id="NF004363">
    <property type="entry name" value="PRK05738.2-4"/>
    <property type="match status" value="1"/>
</dbReference>
<dbReference type="Pfam" id="PF00276">
    <property type="entry name" value="Ribosomal_L23"/>
    <property type="match status" value="1"/>
</dbReference>
<dbReference type="HAMAP" id="MF_01369_B">
    <property type="entry name" value="Ribosomal_uL23_B"/>
    <property type="match status" value="1"/>
</dbReference>
<comment type="function">
    <text evidence="6">One of the early assembly proteins it binds 23S rRNA. One of the proteins that surrounds the polypeptide exit tunnel on the outside of the ribosome. Forms the main docking site for trigger factor binding to the ribosome.</text>
</comment>
<protein>
    <recommendedName>
        <fullName evidence="6">Large ribosomal subunit protein uL23</fullName>
    </recommendedName>
</protein>
<comment type="subunit">
    <text evidence="6">Part of the 50S ribosomal subunit. Contacts protein L29, and trigger factor when it is bound to the ribosome.</text>
</comment>
<comment type="caution">
    <text evidence="8">The sequence shown here is derived from an EMBL/GenBank/DDBJ whole genome shotgun (WGS) entry which is preliminary data.</text>
</comment>
<dbReference type="InterPro" id="IPR013025">
    <property type="entry name" value="Ribosomal_uL23-like"/>
</dbReference>
<dbReference type="InterPro" id="IPR012678">
    <property type="entry name" value="Ribosomal_uL23/eL15/eS24_sf"/>
</dbReference>
<dbReference type="PANTHER" id="PTHR11620">
    <property type="entry name" value="60S RIBOSOMAL PROTEIN L23A"/>
    <property type="match status" value="1"/>
</dbReference>
<keyword evidence="2 6" id="KW-0699">rRNA-binding</keyword>
<keyword evidence="3 6" id="KW-0694">RNA-binding</keyword>
<dbReference type="GO" id="GO:0006412">
    <property type="term" value="P:translation"/>
    <property type="evidence" value="ECO:0007669"/>
    <property type="project" value="UniProtKB-UniRule"/>
</dbReference>
<evidence type="ECO:0000313" key="9">
    <source>
        <dbReference type="Proteomes" id="UP000177187"/>
    </source>
</evidence>
<evidence type="ECO:0000256" key="1">
    <source>
        <dbReference type="ARBA" id="ARBA00006700"/>
    </source>
</evidence>
<dbReference type="GO" id="GO:1990904">
    <property type="term" value="C:ribonucleoprotein complex"/>
    <property type="evidence" value="ECO:0007669"/>
    <property type="project" value="UniProtKB-KW"/>
</dbReference>
<proteinExistence type="inferred from homology"/>
<dbReference type="InterPro" id="IPR001014">
    <property type="entry name" value="Ribosomal_uL23_CS"/>
</dbReference>
<dbReference type="STRING" id="1817816.A2Y64_08670"/>
<dbReference type="GO" id="GO:0005840">
    <property type="term" value="C:ribosome"/>
    <property type="evidence" value="ECO:0007669"/>
    <property type="project" value="UniProtKB-KW"/>
</dbReference>
<dbReference type="NCBIfam" id="NF004359">
    <property type="entry name" value="PRK05738.1-3"/>
    <property type="match status" value="1"/>
</dbReference>
<dbReference type="AlphaFoldDB" id="A0A1F5F363"/>
<reference evidence="8 9" key="1">
    <citation type="journal article" date="2016" name="Nat. Commun.">
        <title>Thousands of microbial genomes shed light on interconnected biogeochemical processes in an aquifer system.</title>
        <authorList>
            <person name="Anantharaman K."/>
            <person name="Brown C.T."/>
            <person name="Hug L.A."/>
            <person name="Sharon I."/>
            <person name="Castelle C.J."/>
            <person name="Probst A.J."/>
            <person name="Thomas B.C."/>
            <person name="Singh A."/>
            <person name="Wilkins M.J."/>
            <person name="Karaoz U."/>
            <person name="Brodie E.L."/>
            <person name="Williams K.H."/>
            <person name="Hubbard S.S."/>
            <person name="Banfield J.F."/>
        </authorList>
    </citation>
    <scope>NUCLEOTIDE SEQUENCE [LARGE SCALE GENOMIC DNA]</scope>
</reference>
<dbReference type="PROSITE" id="PS00050">
    <property type="entry name" value="RIBOSOMAL_L23"/>
    <property type="match status" value="1"/>
</dbReference>
<evidence type="ECO:0000313" key="8">
    <source>
        <dbReference type="EMBL" id="OGD74105.1"/>
    </source>
</evidence>
<evidence type="ECO:0000256" key="3">
    <source>
        <dbReference type="ARBA" id="ARBA00022884"/>
    </source>
</evidence>
<evidence type="ECO:0000256" key="5">
    <source>
        <dbReference type="ARBA" id="ARBA00023274"/>
    </source>
</evidence>
<evidence type="ECO:0000256" key="7">
    <source>
        <dbReference type="RuleBase" id="RU003934"/>
    </source>
</evidence>
<dbReference type="SUPFAM" id="SSF54189">
    <property type="entry name" value="Ribosomal proteins S24e, L23 and L15e"/>
    <property type="match status" value="1"/>
</dbReference>
<sequence>MREPYDILLRPVIGDKAAIKREKENRYAFVVVPDANKIEIKRAVEQAFKVKVLHVNTACFRGKKRKVRMKVGYTPKWKKAVVTLAPGQHIALFESA</sequence>
<evidence type="ECO:0000256" key="4">
    <source>
        <dbReference type="ARBA" id="ARBA00022980"/>
    </source>
</evidence>
<organism evidence="8 9">
    <name type="scientific">Candidatus Coatesbacteria bacterium RBG_13_66_14</name>
    <dbReference type="NCBI Taxonomy" id="1817816"/>
    <lineage>
        <taxon>Bacteria</taxon>
        <taxon>Candidatus Coatesiibacteriota</taxon>
    </lineage>
</organism>
<dbReference type="GO" id="GO:0003735">
    <property type="term" value="F:structural constituent of ribosome"/>
    <property type="evidence" value="ECO:0007669"/>
    <property type="project" value="InterPro"/>
</dbReference>
<dbReference type="FunFam" id="3.30.70.330:FF:000001">
    <property type="entry name" value="50S ribosomal protein L23"/>
    <property type="match status" value="1"/>
</dbReference>
<dbReference type="InterPro" id="IPR012677">
    <property type="entry name" value="Nucleotide-bd_a/b_plait_sf"/>
</dbReference>